<evidence type="ECO:0000313" key="7">
    <source>
        <dbReference type="Proteomes" id="UP001044222"/>
    </source>
</evidence>
<reference evidence="6" key="1">
    <citation type="submission" date="2021-01" db="EMBL/GenBank/DDBJ databases">
        <title>A chromosome-scale assembly of European eel, Anguilla anguilla.</title>
        <authorList>
            <person name="Henkel C."/>
            <person name="Jong-Raadsen S.A."/>
            <person name="Dufour S."/>
            <person name="Weltzien F.-A."/>
            <person name="Palstra A.P."/>
            <person name="Pelster B."/>
            <person name="Spaink H.P."/>
            <person name="Van Den Thillart G.E."/>
            <person name="Jansen H."/>
            <person name="Zahm M."/>
            <person name="Klopp C."/>
            <person name="Cedric C."/>
            <person name="Louis A."/>
            <person name="Berthelot C."/>
            <person name="Parey E."/>
            <person name="Roest Crollius H."/>
            <person name="Montfort J."/>
            <person name="Robinson-Rechavi M."/>
            <person name="Bucao C."/>
            <person name="Bouchez O."/>
            <person name="Gislard M."/>
            <person name="Lluch J."/>
            <person name="Milhes M."/>
            <person name="Lampietro C."/>
            <person name="Lopez Roques C."/>
            <person name="Donnadieu C."/>
            <person name="Braasch I."/>
            <person name="Desvignes T."/>
            <person name="Postlethwait J."/>
            <person name="Bobe J."/>
            <person name="Guiguen Y."/>
            <person name="Dirks R."/>
        </authorList>
    </citation>
    <scope>NUCLEOTIDE SEQUENCE</scope>
    <source>
        <strain evidence="6">Tag_6206</strain>
        <tissue evidence="6">Liver</tissue>
    </source>
</reference>
<dbReference type="SUPFAM" id="SSF56496">
    <property type="entry name" value="Fibrinogen C-terminal domain-like"/>
    <property type="match status" value="1"/>
</dbReference>
<evidence type="ECO:0000256" key="4">
    <source>
        <dbReference type="ARBA" id="ARBA00023157"/>
    </source>
</evidence>
<feature type="region of interest" description="Disordered" evidence="5">
    <location>
        <begin position="163"/>
        <end position="183"/>
    </location>
</feature>
<evidence type="ECO:0000256" key="3">
    <source>
        <dbReference type="ARBA" id="ARBA00022837"/>
    </source>
</evidence>
<feature type="region of interest" description="Disordered" evidence="5">
    <location>
        <begin position="20"/>
        <end position="41"/>
    </location>
</feature>
<dbReference type="EMBL" id="JAFIRN010000015">
    <property type="protein sequence ID" value="KAG5835208.1"/>
    <property type="molecule type" value="Genomic_DNA"/>
</dbReference>
<evidence type="ECO:0000256" key="1">
    <source>
        <dbReference type="ARBA" id="ARBA00022723"/>
    </source>
</evidence>
<proteinExistence type="predicted"/>
<name>A0A9D3LYU6_ANGAN</name>
<dbReference type="Gene3D" id="3.90.215.10">
    <property type="entry name" value="Gamma Fibrinogen, chain A, domain 1"/>
    <property type="match status" value="1"/>
</dbReference>
<keyword evidence="3" id="KW-0106">Calcium</keyword>
<feature type="compositionally biased region" description="Polar residues" evidence="5">
    <location>
        <begin position="22"/>
        <end position="40"/>
    </location>
</feature>
<dbReference type="Proteomes" id="UP001044222">
    <property type="component" value="Chromosome 15"/>
</dbReference>
<dbReference type="GO" id="GO:0070492">
    <property type="term" value="F:oligosaccharide binding"/>
    <property type="evidence" value="ECO:0007669"/>
    <property type="project" value="TreeGrafter"/>
</dbReference>
<keyword evidence="2" id="KW-0430">Lectin</keyword>
<evidence type="ECO:0000256" key="5">
    <source>
        <dbReference type="SAM" id="MobiDB-lite"/>
    </source>
</evidence>
<dbReference type="AlphaFoldDB" id="A0A9D3LYU6"/>
<keyword evidence="7" id="KW-1185">Reference proteome</keyword>
<dbReference type="FunFam" id="3.90.215.10:FF:000015">
    <property type="entry name" value="Intelectin 2"/>
    <property type="match status" value="1"/>
</dbReference>
<dbReference type="GO" id="GO:0005615">
    <property type="term" value="C:extracellular space"/>
    <property type="evidence" value="ECO:0007669"/>
    <property type="project" value="TreeGrafter"/>
</dbReference>
<evidence type="ECO:0008006" key="8">
    <source>
        <dbReference type="Google" id="ProtNLM"/>
    </source>
</evidence>
<dbReference type="NCBIfam" id="NF040941">
    <property type="entry name" value="GGGWT_bact"/>
    <property type="match status" value="1"/>
</dbReference>
<sequence length="374" mass="41776">DLHCEQEAKFHSTAKPLVSALEQHSTSSKNPTQNPHTPRPTTKFGIFRPKMLHWAIFVMSLLLEPYLCDSLSVGSLYTVEDPVNNPEADKLLKKIRHVARSCKELKEKYKIHDDGLYYLTTTNGILYEAFCDMTTAGGGWTLVASVHENNLYGKCTLGDRWSSQQGDNRNLPEGDGTWSNKATFGSPEAATTDDYKNPGYYDIAAEDVSVWHVWNNADIKEWIAKSILRYHTATSFLTLQGGNLYHLFKRYPVRYNAGRCNTNKGPTVPIVYDFGNAETTTKLYGPDTREQFTAGFITFRVFNNERAAMAICSGVSPTGCNTEHFCVGGGGHFPEEAPRQCGDFAAFDWDGHGTNRGSSASRDITESAMLLFYR</sequence>
<dbReference type="GO" id="GO:0046872">
    <property type="term" value="F:metal ion binding"/>
    <property type="evidence" value="ECO:0007669"/>
    <property type="project" value="UniProtKB-KW"/>
</dbReference>
<dbReference type="PANTHER" id="PTHR16146">
    <property type="entry name" value="INTELECTIN"/>
    <property type="match status" value="1"/>
</dbReference>
<evidence type="ECO:0000256" key="2">
    <source>
        <dbReference type="ARBA" id="ARBA00022734"/>
    </source>
</evidence>
<dbReference type="InterPro" id="IPR036056">
    <property type="entry name" value="Fibrinogen-like_C"/>
</dbReference>
<evidence type="ECO:0000313" key="6">
    <source>
        <dbReference type="EMBL" id="KAG5835208.1"/>
    </source>
</evidence>
<keyword evidence="4" id="KW-1015">Disulfide bond</keyword>
<comment type="caution">
    <text evidence="6">The sequence shown here is derived from an EMBL/GenBank/DDBJ whole genome shotgun (WGS) entry which is preliminary data.</text>
</comment>
<accession>A0A9D3LYU6</accession>
<organism evidence="6 7">
    <name type="scientific">Anguilla anguilla</name>
    <name type="common">European freshwater eel</name>
    <name type="synonym">Muraena anguilla</name>
    <dbReference type="NCBI Taxonomy" id="7936"/>
    <lineage>
        <taxon>Eukaryota</taxon>
        <taxon>Metazoa</taxon>
        <taxon>Chordata</taxon>
        <taxon>Craniata</taxon>
        <taxon>Vertebrata</taxon>
        <taxon>Euteleostomi</taxon>
        <taxon>Actinopterygii</taxon>
        <taxon>Neopterygii</taxon>
        <taxon>Teleostei</taxon>
        <taxon>Anguilliformes</taxon>
        <taxon>Anguillidae</taxon>
        <taxon>Anguilla</taxon>
    </lineage>
</organism>
<protein>
    <recommendedName>
        <fullName evidence="8">Fibrinogen C-terminal domain-containing protein</fullName>
    </recommendedName>
</protein>
<keyword evidence="1" id="KW-0479">Metal-binding</keyword>
<gene>
    <name evidence="6" type="ORF">ANANG_G00269730</name>
</gene>
<dbReference type="InterPro" id="IPR014716">
    <property type="entry name" value="Fibrinogen_a/b/g_C_1"/>
</dbReference>
<feature type="non-terminal residue" evidence="6">
    <location>
        <position position="374"/>
    </location>
</feature>
<dbReference type="PANTHER" id="PTHR16146:SF46">
    <property type="entry name" value="INTELECTIN-1A-RELATED"/>
    <property type="match status" value="1"/>
</dbReference>